<dbReference type="InterPro" id="IPR001638">
    <property type="entry name" value="Solute-binding_3/MltF_N"/>
</dbReference>
<dbReference type="GO" id="GO:0005576">
    <property type="term" value="C:extracellular region"/>
    <property type="evidence" value="ECO:0007669"/>
    <property type="project" value="TreeGrafter"/>
</dbReference>
<dbReference type="GO" id="GO:0030288">
    <property type="term" value="C:outer membrane-bounded periplasmic space"/>
    <property type="evidence" value="ECO:0007669"/>
    <property type="project" value="TreeGrafter"/>
</dbReference>
<accession>A0A423EZG7</accession>
<evidence type="ECO:0000256" key="6">
    <source>
        <dbReference type="ARBA" id="ARBA00022970"/>
    </source>
</evidence>
<dbReference type="FunFam" id="3.40.190.10:FF:000052">
    <property type="entry name" value="Amino acid ABC transporter substrate-binding protein"/>
    <property type="match status" value="1"/>
</dbReference>
<keyword evidence="4 7" id="KW-0732">Signal</keyword>
<evidence type="ECO:0000313" key="10">
    <source>
        <dbReference type="Proteomes" id="UP000283389"/>
    </source>
</evidence>
<dbReference type="InterPro" id="IPR051455">
    <property type="entry name" value="Bact_solute-bind_prot3"/>
</dbReference>
<reference evidence="9 10" key="1">
    <citation type="submission" date="2016-10" db="EMBL/GenBank/DDBJ databases">
        <title>Comparative genome analysis of multiple Pseudomonas spp. focuses on biocontrol and plant growth promoting traits.</title>
        <authorList>
            <person name="Tao X.-Y."/>
            <person name="Taylor C.G."/>
        </authorList>
    </citation>
    <scope>NUCLEOTIDE SEQUENCE [LARGE SCALE GENOMIC DNA]</scope>
    <source>
        <strain evidence="9 10">36C8</strain>
    </source>
</reference>
<gene>
    <name evidence="9" type="ORF">BK649_24025</name>
</gene>
<evidence type="ECO:0000313" key="9">
    <source>
        <dbReference type="EMBL" id="ROM46473.1"/>
    </source>
</evidence>
<dbReference type="PANTHER" id="PTHR30085">
    <property type="entry name" value="AMINO ACID ABC TRANSPORTER PERMEASE"/>
    <property type="match status" value="1"/>
</dbReference>
<dbReference type="Gene3D" id="3.40.190.10">
    <property type="entry name" value="Periplasmic binding protein-like II"/>
    <property type="match status" value="2"/>
</dbReference>
<dbReference type="RefSeq" id="WP_123478104.1">
    <property type="nucleotide sequence ID" value="NZ_MOAZ01000018.1"/>
</dbReference>
<dbReference type="SMART" id="SM00062">
    <property type="entry name" value="PBPb"/>
    <property type="match status" value="1"/>
</dbReference>
<evidence type="ECO:0000256" key="5">
    <source>
        <dbReference type="ARBA" id="ARBA00022764"/>
    </source>
</evidence>
<keyword evidence="3" id="KW-0813">Transport</keyword>
<dbReference type="GO" id="GO:0006865">
    <property type="term" value="P:amino acid transport"/>
    <property type="evidence" value="ECO:0007669"/>
    <property type="project" value="UniProtKB-KW"/>
</dbReference>
<dbReference type="AlphaFoldDB" id="A0A423EZG7"/>
<dbReference type="SUPFAM" id="SSF53850">
    <property type="entry name" value="Periplasmic binding protein-like II"/>
    <property type="match status" value="1"/>
</dbReference>
<dbReference type="CDD" id="cd13688">
    <property type="entry name" value="PBP2_GltI_DEBP"/>
    <property type="match status" value="1"/>
</dbReference>
<evidence type="ECO:0000256" key="1">
    <source>
        <dbReference type="ARBA" id="ARBA00004418"/>
    </source>
</evidence>
<evidence type="ECO:0000256" key="2">
    <source>
        <dbReference type="ARBA" id="ARBA00010333"/>
    </source>
</evidence>
<protein>
    <submittedName>
        <fullName evidence="9">Amino acid ABC transporter substrate-binding protein</fullName>
    </submittedName>
</protein>
<name>A0A423EZG7_9PSED</name>
<dbReference type="NCBIfam" id="NF008063">
    <property type="entry name" value="PRK10797.1"/>
    <property type="match status" value="1"/>
</dbReference>
<feature type="chain" id="PRO_5019041892" evidence="7">
    <location>
        <begin position="24"/>
        <end position="302"/>
    </location>
</feature>
<dbReference type="Pfam" id="PF00497">
    <property type="entry name" value="SBP_bac_3"/>
    <property type="match status" value="1"/>
</dbReference>
<organism evidence="9 10">
    <name type="scientific">Pseudomonas canadensis</name>
    <dbReference type="NCBI Taxonomy" id="915099"/>
    <lineage>
        <taxon>Bacteria</taxon>
        <taxon>Pseudomonadati</taxon>
        <taxon>Pseudomonadota</taxon>
        <taxon>Gammaproteobacteria</taxon>
        <taxon>Pseudomonadales</taxon>
        <taxon>Pseudomonadaceae</taxon>
        <taxon>Pseudomonas</taxon>
    </lineage>
</organism>
<comment type="similarity">
    <text evidence="2">Belongs to the bacterial solute-binding protein 3 family.</text>
</comment>
<feature type="domain" description="Solute-binding protein family 3/N-terminal" evidence="8">
    <location>
        <begin position="38"/>
        <end position="271"/>
    </location>
</feature>
<evidence type="ECO:0000256" key="3">
    <source>
        <dbReference type="ARBA" id="ARBA00022448"/>
    </source>
</evidence>
<keyword evidence="5" id="KW-0574">Periplasm</keyword>
<evidence type="ECO:0000256" key="4">
    <source>
        <dbReference type="ARBA" id="ARBA00022729"/>
    </source>
</evidence>
<keyword evidence="6" id="KW-0029">Amino-acid transport</keyword>
<evidence type="ECO:0000259" key="8">
    <source>
        <dbReference type="SMART" id="SM00062"/>
    </source>
</evidence>
<evidence type="ECO:0000256" key="7">
    <source>
        <dbReference type="SAM" id="SignalP"/>
    </source>
</evidence>
<proteinExistence type="inferred from homology"/>
<comment type="caution">
    <text evidence="9">The sequence shown here is derived from an EMBL/GenBank/DDBJ whole genome shotgun (WGS) entry which is preliminary data.</text>
</comment>
<dbReference type="Proteomes" id="UP000283389">
    <property type="component" value="Unassembled WGS sequence"/>
</dbReference>
<dbReference type="PANTHER" id="PTHR30085:SF2">
    <property type="entry name" value="GLUTAMATE_ASPARTATE IMPORT SOLUTE-BINDING PROTEIN"/>
    <property type="match status" value="1"/>
</dbReference>
<dbReference type="EMBL" id="MOAZ01000018">
    <property type="protein sequence ID" value="ROM46473.1"/>
    <property type="molecule type" value="Genomic_DNA"/>
</dbReference>
<feature type="signal peptide" evidence="7">
    <location>
        <begin position="1"/>
        <end position="23"/>
    </location>
</feature>
<sequence>MRTFLCLTAAAVSLGLFSTPASAEPLTGTLKKIKDNGYITLAIRDAAIPFSYYIDASGVPVGYSHDLQLQIVDALKRELQLPDLKVRYNLVTSQTRIPLIQNGTADLECGSTTNNVERQQQVDFSVGIFEVGTRLLTRTRSGIKDFDDLREKNVVTTAGSTSERLLKKMNAERSMLMNVISAKDHGESFQMLESGRAVAFMIDDAVLAGEVVKAREPAEWHIVGTPQSYEIYGCMLRKNDTPFKTVVDNALIQTFASGRINDIYNKWFLQPIPPKNINLGLPMSDALKKLYAQPTDKATEQR</sequence>
<comment type="subcellular location">
    <subcellularLocation>
        <location evidence="1">Periplasm</location>
    </subcellularLocation>
</comment>